<dbReference type="GO" id="GO:0009032">
    <property type="term" value="F:thymidine phosphorylase activity"/>
    <property type="evidence" value="ECO:0007669"/>
    <property type="project" value="UniProtKB-EC"/>
</dbReference>
<dbReference type="FunFam" id="3.40.1030.10:FF:000003">
    <property type="entry name" value="Pyrimidine-nucleoside phosphorylase"/>
    <property type="match status" value="1"/>
</dbReference>
<dbReference type="InterPro" id="IPR013102">
    <property type="entry name" value="PYNP_C"/>
</dbReference>
<evidence type="ECO:0000256" key="1">
    <source>
        <dbReference type="ARBA" id="ARBA00006915"/>
    </source>
</evidence>
<dbReference type="PANTHER" id="PTHR10515">
    <property type="entry name" value="THYMIDINE PHOSPHORYLASE"/>
    <property type="match status" value="1"/>
</dbReference>
<feature type="domain" description="Pyrimidine nucleoside phosphorylase C-terminal" evidence="7">
    <location>
        <begin position="345"/>
        <end position="418"/>
    </location>
</feature>
<proteinExistence type="inferred from homology"/>
<keyword evidence="9" id="KW-1185">Reference proteome</keyword>
<dbReference type="Pfam" id="PF00591">
    <property type="entry name" value="Glycos_transf_3"/>
    <property type="match status" value="1"/>
</dbReference>
<dbReference type="SUPFAM" id="SSF52418">
    <property type="entry name" value="Nucleoside phosphorylase/phosphoribosyltransferase catalytic domain"/>
    <property type="match status" value="1"/>
</dbReference>
<evidence type="ECO:0000313" key="8">
    <source>
        <dbReference type="EMBL" id="AUM62821.1"/>
    </source>
</evidence>
<evidence type="ECO:0000259" key="7">
    <source>
        <dbReference type="SMART" id="SM00941"/>
    </source>
</evidence>
<dbReference type="GO" id="GO:0005829">
    <property type="term" value="C:cytosol"/>
    <property type="evidence" value="ECO:0007669"/>
    <property type="project" value="TreeGrafter"/>
</dbReference>
<dbReference type="InterPro" id="IPR000312">
    <property type="entry name" value="Glycosyl_Trfase_fam3"/>
</dbReference>
<dbReference type="InterPro" id="IPR036566">
    <property type="entry name" value="PYNP-like_C_sf"/>
</dbReference>
<comment type="catalytic activity">
    <reaction evidence="5">
        <text>thymidine + phosphate = 2-deoxy-alpha-D-ribose 1-phosphate + thymine</text>
        <dbReference type="Rhea" id="RHEA:16037"/>
        <dbReference type="ChEBI" id="CHEBI:17748"/>
        <dbReference type="ChEBI" id="CHEBI:17821"/>
        <dbReference type="ChEBI" id="CHEBI:43474"/>
        <dbReference type="ChEBI" id="CHEBI:57259"/>
        <dbReference type="EC" id="2.4.2.4"/>
    </reaction>
</comment>
<dbReference type="SMART" id="SM00941">
    <property type="entry name" value="PYNP_C"/>
    <property type="match status" value="1"/>
</dbReference>
<evidence type="ECO:0000256" key="6">
    <source>
        <dbReference type="ARBA" id="ARBA00056338"/>
    </source>
</evidence>
<reference evidence="8 9" key="1">
    <citation type="submission" date="2017-12" db="EMBL/GenBank/DDBJ databases">
        <title>Complete genome sequence of Spiroplasma monobiae MQ-1 (ATCC 33825).</title>
        <authorList>
            <person name="Tsai Y.-M."/>
            <person name="Lo W.-S."/>
            <person name="Wu P.-S."/>
            <person name="Cho S.-T."/>
            <person name="Kuo C.-H."/>
        </authorList>
    </citation>
    <scope>NUCLEOTIDE SEQUENCE [LARGE SCALE GENOMIC DNA]</scope>
    <source>
        <strain evidence="8 9">MQ-1</strain>
    </source>
</reference>
<dbReference type="RefSeq" id="WP_101780872.1">
    <property type="nucleotide sequence ID" value="NZ_CP025543.1"/>
</dbReference>
<dbReference type="InterPro" id="IPR017459">
    <property type="entry name" value="Glycosyl_Trfase_fam3_N_dom"/>
</dbReference>
<dbReference type="GO" id="GO:0006206">
    <property type="term" value="P:pyrimidine nucleobase metabolic process"/>
    <property type="evidence" value="ECO:0007669"/>
    <property type="project" value="InterPro"/>
</dbReference>
<dbReference type="Gene3D" id="1.20.970.10">
    <property type="entry name" value="Transferase, Pyrimidine Nucleoside Phosphorylase, Chain C"/>
    <property type="match status" value="1"/>
</dbReference>
<accession>A0A2K9LV73</accession>
<dbReference type="Gene3D" id="3.90.1170.30">
    <property type="entry name" value="Pyrimidine nucleoside phosphorylase-like, C-terminal domain"/>
    <property type="match status" value="1"/>
</dbReference>
<evidence type="ECO:0000256" key="4">
    <source>
        <dbReference type="ARBA" id="ARBA00022679"/>
    </source>
</evidence>
<gene>
    <name evidence="8" type="primary">deoA</name>
    <name evidence="8" type="ORF">SMONO_v1c05720</name>
</gene>
<dbReference type="Proteomes" id="UP000234790">
    <property type="component" value="Chromosome"/>
</dbReference>
<name>A0A2K9LV73_SPISQ</name>
<dbReference type="NCBIfam" id="NF004490">
    <property type="entry name" value="PRK05820.1"/>
    <property type="match status" value="1"/>
</dbReference>
<dbReference type="SUPFAM" id="SSF47648">
    <property type="entry name" value="Nucleoside phosphorylase/phosphoribosyltransferase N-terminal domain"/>
    <property type="match status" value="1"/>
</dbReference>
<comment type="subunit">
    <text evidence="2">Homodimer.</text>
</comment>
<dbReference type="PIRSF" id="PIRSF000478">
    <property type="entry name" value="TP_PyNP"/>
    <property type="match status" value="1"/>
</dbReference>
<dbReference type="Pfam" id="PF02885">
    <property type="entry name" value="Glycos_trans_3N"/>
    <property type="match status" value="1"/>
</dbReference>
<dbReference type="InterPro" id="IPR000053">
    <property type="entry name" value="Thymidine/pyrmidine_PPase"/>
</dbReference>
<evidence type="ECO:0000313" key="9">
    <source>
        <dbReference type="Proteomes" id="UP000234790"/>
    </source>
</evidence>
<dbReference type="GO" id="GO:0004645">
    <property type="term" value="F:1,4-alpha-oligoglucan phosphorylase activity"/>
    <property type="evidence" value="ECO:0007669"/>
    <property type="project" value="InterPro"/>
</dbReference>
<protein>
    <submittedName>
        <fullName evidence="8">Thymidine phosphorylase</fullName>
    </submittedName>
</protein>
<dbReference type="InterPro" id="IPR036320">
    <property type="entry name" value="Glycosyl_Trfase_fam3_N_dom_sf"/>
</dbReference>
<sequence>MNFANIIEKKKNKQELTAQEIYWVVNSFVNNTLKDYQMSSFNMAVWFNGMTPTEIAAFTQAMMDSGITYNLDDVEGLKADKHSTGGVGDKTSLIFSPLVAKFGVKVAKLSGRGLGQTGGTIDKLESCPGWTGEISEDRFKEILKTVGISIMGQSSEVVPADKKIYALRDVTGTVDSIPLIASSIMSKKLVIPADSIILDVKMGSGAFMKDLDSAIKLSKAMITIGKEHKRNVSVMITNMDKPLGRAIGNAIEVKEAWDTLNGNGPDDLVELCVTAAGLTLVQNKVFSDLETAKKELLNVLKDKSAAHLLKDFIEAQNGDFGVILDYDKNFTTKHKIEITAQKDGYVSFASADQLGYLSMHLGAGRATKEEEIDFSAGIYLNKTTNEFVKVGEVIMTLYTNRDDIESFKQKANELIVLNENSHDEDLILKLLTNDDV</sequence>
<comment type="similarity">
    <text evidence="1">Belongs to the thymidine/pyrimidine-nucleoside phosphorylase family.</text>
</comment>
<evidence type="ECO:0000256" key="5">
    <source>
        <dbReference type="ARBA" id="ARBA00048550"/>
    </source>
</evidence>
<evidence type="ECO:0000256" key="3">
    <source>
        <dbReference type="ARBA" id="ARBA00022676"/>
    </source>
</evidence>
<dbReference type="InterPro" id="IPR035902">
    <property type="entry name" value="Nuc_phospho_transferase"/>
</dbReference>
<dbReference type="PANTHER" id="PTHR10515:SF0">
    <property type="entry name" value="THYMIDINE PHOSPHORYLASE"/>
    <property type="match status" value="1"/>
</dbReference>
<keyword evidence="3" id="KW-0328">Glycosyltransferase</keyword>
<dbReference type="OrthoDB" id="9763887at2"/>
<dbReference type="Pfam" id="PF07831">
    <property type="entry name" value="PYNP_C"/>
    <property type="match status" value="1"/>
</dbReference>
<dbReference type="KEGG" id="smoo:SMONO_v1c05720"/>
<organism evidence="8 9">
    <name type="scientific">Spiroplasma monobiae MQ-1</name>
    <dbReference type="NCBI Taxonomy" id="1336748"/>
    <lineage>
        <taxon>Bacteria</taxon>
        <taxon>Bacillati</taxon>
        <taxon>Mycoplasmatota</taxon>
        <taxon>Mollicutes</taxon>
        <taxon>Entomoplasmatales</taxon>
        <taxon>Spiroplasmataceae</taxon>
        <taxon>Spiroplasma</taxon>
    </lineage>
</organism>
<dbReference type="InterPro" id="IPR017872">
    <property type="entry name" value="Pyrmidine_PPase_CS"/>
</dbReference>
<dbReference type="GO" id="GO:0006213">
    <property type="term" value="P:pyrimidine nucleoside metabolic process"/>
    <property type="evidence" value="ECO:0007669"/>
    <property type="project" value="InterPro"/>
</dbReference>
<dbReference type="EMBL" id="CP025543">
    <property type="protein sequence ID" value="AUM62821.1"/>
    <property type="molecule type" value="Genomic_DNA"/>
</dbReference>
<dbReference type="PROSITE" id="PS00647">
    <property type="entry name" value="THYMID_PHOSPHORYLASE"/>
    <property type="match status" value="1"/>
</dbReference>
<dbReference type="Gene3D" id="3.40.1030.10">
    <property type="entry name" value="Nucleoside phosphorylase/phosphoribosyltransferase catalytic domain"/>
    <property type="match status" value="1"/>
</dbReference>
<dbReference type="AlphaFoldDB" id="A0A2K9LV73"/>
<dbReference type="SUPFAM" id="SSF54680">
    <property type="entry name" value="Pyrimidine nucleoside phosphorylase C-terminal domain"/>
    <property type="match status" value="1"/>
</dbReference>
<comment type="function">
    <text evidence="6">The enzymes which catalyze the reversible phosphorolysis of pyrimidine nucleosides are involved in the degradation of these compounds and in their utilization as carbon and energy sources, or in the rescue of pyrimidine bases for nucleotide synthesis.</text>
</comment>
<keyword evidence="4" id="KW-0808">Transferase</keyword>
<dbReference type="NCBIfam" id="TIGR02644">
    <property type="entry name" value="Y_phosphoryl"/>
    <property type="match status" value="1"/>
</dbReference>
<evidence type="ECO:0000256" key="2">
    <source>
        <dbReference type="ARBA" id="ARBA00011738"/>
    </source>
</evidence>
<dbReference type="InterPro" id="IPR018090">
    <property type="entry name" value="Pyrmidine_PPas_bac/euk"/>
</dbReference>